<dbReference type="Gene3D" id="3.40.50.920">
    <property type="match status" value="1"/>
</dbReference>
<organism evidence="2 3">
    <name type="scientific">Rugosimonospora acidiphila</name>
    <dbReference type="NCBI Taxonomy" id="556531"/>
    <lineage>
        <taxon>Bacteria</taxon>
        <taxon>Bacillati</taxon>
        <taxon>Actinomycetota</taxon>
        <taxon>Actinomycetes</taxon>
        <taxon>Micromonosporales</taxon>
        <taxon>Micromonosporaceae</taxon>
        <taxon>Rugosimonospora</taxon>
    </lineage>
</organism>
<evidence type="ECO:0000259" key="1">
    <source>
        <dbReference type="SMART" id="SM00861"/>
    </source>
</evidence>
<dbReference type="InterPro" id="IPR029061">
    <property type="entry name" value="THDP-binding"/>
</dbReference>
<dbReference type="PANTHER" id="PTHR43825">
    <property type="entry name" value="PYRUVATE DEHYDROGENASE E1 COMPONENT"/>
    <property type="match status" value="1"/>
</dbReference>
<dbReference type="EMBL" id="BAABJQ010000009">
    <property type="protein sequence ID" value="GAA5187466.1"/>
    <property type="molecule type" value="Genomic_DNA"/>
</dbReference>
<dbReference type="CDD" id="cd07033">
    <property type="entry name" value="TPP_PYR_DXS_TK_like"/>
    <property type="match status" value="1"/>
</dbReference>
<dbReference type="Proteomes" id="UP001501570">
    <property type="component" value="Unassembled WGS sequence"/>
</dbReference>
<dbReference type="InterPro" id="IPR009014">
    <property type="entry name" value="Transketo_C/PFOR_II"/>
</dbReference>
<dbReference type="RefSeq" id="WP_345630950.1">
    <property type="nucleotide sequence ID" value="NZ_BAABJQ010000009.1"/>
</dbReference>
<protein>
    <submittedName>
        <fullName evidence="2">Transketolase family protein</fullName>
    </submittedName>
</protein>
<name>A0ABP9RVS2_9ACTN</name>
<dbReference type="InterPro" id="IPR005475">
    <property type="entry name" value="Transketolase-like_Pyr-bd"/>
</dbReference>
<dbReference type="Pfam" id="PF02779">
    <property type="entry name" value="Transket_pyr"/>
    <property type="match status" value="1"/>
</dbReference>
<dbReference type="SUPFAM" id="SSF52518">
    <property type="entry name" value="Thiamin diphosphate-binding fold (THDP-binding)"/>
    <property type="match status" value="1"/>
</dbReference>
<evidence type="ECO:0000313" key="2">
    <source>
        <dbReference type="EMBL" id="GAA5187466.1"/>
    </source>
</evidence>
<evidence type="ECO:0000313" key="3">
    <source>
        <dbReference type="Proteomes" id="UP001501570"/>
    </source>
</evidence>
<dbReference type="SMART" id="SM00861">
    <property type="entry name" value="Transket_pyr"/>
    <property type="match status" value="1"/>
</dbReference>
<dbReference type="SUPFAM" id="SSF52922">
    <property type="entry name" value="TK C-terminal domain-like"/>
    <property type="match status" value="1"/>
</dbReference>
<dbReference type="InterPro" id="IPR033248">
    <property type="entry name" value="Transketolase_C"/>
</dbReference>
<dbReference type="InterPro" id="IPR051157">
    <property type="entry name" value="PDH/Transketolase"/>
</dbReference>
<comment type="caution">
    <text evidence="2">The sequence shown here is derived from an EMBL/GenBank/DDBJ whole genome shotgun (WGS) entry which is preliminary data.</text>
</comment>
<dbReference type="Gene3D" id="3.40.50.970">
    <property type="match status" value="1"/>
</dbReference>
<accession>A0ABP9RVS2</accession>
<keyword evidence="3" id="KW-1185">Reference proteome</keyword>
<feature type="domain" description="Transketolase-like pyrimidine-binding" evidence="1">
    <location>
        <begin position="31"/>
        <end position="197"/>
    </location>
</feature>
<gene>
    <name evidence="2" type="ORF">GCM10023322_35880</name>
</gene>
<dbReference type="PANTHER" id="PTHR43825:SF1">
    <property type="entry name" value="TRANSKETOLASE-LIKE PYRIMIDINE-BINDING DOMAIN-CONTAINING PROTEIN"/>
    <property type="match status" value="1"/>
</dbReference>
<sequence>MRTAMAIAPDGARNAADLRDPASFDHVGRDAGATFAAGGVLADLADHDSRIVVGCADLTYVTRLATFGARHPDRFLYYGISERNMIGAAAGLATTGLIPYVCTFACFSAILGYENFRTDLAYPRLPVRVLGTHAGISMGFFGTSHHATEDIAALRAVANLTVLSPCDPVATEALLRGTVDHDGPIYFRVGRGRETAVYQTVDQLRLDRPTVLARGDDVLLVATGVMVQECLAAAEALRADGIGASVLDVHTLKPFPGEAVAELAAAHRAVVTVEEHTVEGGLGTMTVEALAAAGVATPVHKHGLRDEYALVGPPTHLYRYYGLSGDGIATVARRLLDRKSPTPLVADPLWTDQDRADVYARLGVPR</sequence>
<reference evidence="3" key="1">
    <citation type="journal article" date="2019" name="Int. J. Syst. Evol. Microbiol.">
        <title>The Global Catalogue of Microorganisms (GCM) 10K type strain sequencing project: providing services to taxonomists for standard genome sequencing and annotation.</title>
        <authorList>
            <consortium name="The Broad Institute Genomics Platform"/>
            <consortium name="The Broad Institute Genome Sequencing Center for Infectious Disease"/>
            <person name="Wu L."/>
            <person name="Ma J."/>
        </authorList>
    </citation>
    <scope>NUCLEOTIDE SEQUENCE [LARGE SCALE GENOMIC DNA]</scope>
    <source>
        <strain evidence="3">JCM 18304</strain>
    </source>
</reference>
<proteinExistence type="predicted"/>
<dbReference type="Pfam" id="PF02780">
    <property type="entry name" value="Transketolase_C"/>
    <property type="match status" value="1"/>
</dbReference>